<keyword evidence="1" id="KW-0812">Transmembrane</keyword>
<keyword evidence="1" id="KW-1133">Transmembrane helix</keyword>
<feature type="transmembrane region" description="Helical" evidence="1">
    <location>
        <begin position="38"/>
        <end position="60"/>
    </location>
</feature>
<protein>
    <submittedName>
        <fullName evidence="3">Tripartite tricarboxylate transporter TctB family protein</fullName>
    </submittedName>
</protein>
<accession>A0A506UBJ0</accession>
<evidence type="ECO:0000256" key="1">
    <source>
        <dbReference type="SAM" id="Phobius"/>
    </source>
</evidence>
<feature type="transmembrane region" description="Helical" evidence="1">
    <location>
        <begin position="128"/>
        <end position="151"/>
    </location>
</feature>
<evidence type="ECO:0000259" key="2">
    <source>
        <dbReference type="Pfam" id="PF07331"/>
    </source>
</evidence>
<name>A0A506UBJ0_9HYPH</name>
<dbReference type="InterPro" id="IPR009936">
    <property type="entry name" value="DUF1468"/>
</dbReference>
<dbReference type="OrthoDB" id="9855395at2"/>
<keyword evidence="4" id="KW-1185">Reference proteome</keyword>
<reference evidence="3 4" key="1">
    <citation type="submission" date="2019-06" db="EMBL/GenBank/DDBJ databases">
        <authorList>
            <person name="Li M."/>
        </authorList>
    </citation>
    <scope>NUCLEOTIDE SEQUENCE [LARGE SCALE GENOMIC DNA]</scope>
    <source>
        <strain evidence="3 4">BGMRC6574</strain>
    </source>
</reference>
<evidence type="ECO:0000313" key="3">
    <source>
        <dbReference type="EMBL" id="TPW30374.1"/>
    </source>
</evidence>
<organism evidence="3 4">
    <name type="scientific">Pararhizobium mangrovi</name>
    <dbReference type="NCBI Taxonomy" id="2590452"/>
    <lineage>
        <taxon>Bacteria</taxon>
        <taxon>Pseudomonadati</taxon>
        <taxon>Pseudomonadota</taxon>
        <taxon>Alphaproteobacteria</taxon>
        <taxon>Hyphomicrobiales</taxon>
        <taxon>Rhizobiaceae</taxon>
        <taxon>Rhizobium/Agrobacterium group</taxon>
        <taxon>Pararhizobium</taxon>
    </lineage>
</organism>
<dbReference type="RefSeq" id="WP_141165935.1">
    <property type="nucleotide sequence ID" value="NZ_VHLH01000006.1"/>
</dbReference>
<comment type="caution">
    <text evidence="3">The sequence shown here is derived from an EMBL/GenBank/DDBJ whole genome shotgun (WGS) entry which is preliminary data.</text>
</comment>
<feature type="transmembrane region" description="Helical" evidence="1">
    <location>
        <begin position="83"/>
        <end position="116"/>
    </location>
</feature>
<dbReference type="EMBL" id="VHLH01000006">
    <property type="protein sequence ID" value="TPW30374.1"/>
    <property type="molecule type" value="Genomic_DNA"/>
</dbReference>
<dbReference type="Pfam" id="PF07331">
    <property type="entry name" value="TctB"/>
    <property type="match status" value="1"/>
</dbReference>
<feature type="transmembrane region" description="Helical" evidence="1">
    <location>
        <begin position="6"/>
        <end position="26"/>
    </location>
</feature>
<keyword evidence="1" id="KW-0472">Membrane</keyword>
<dbReference type="Proteomes" id="UP000320314">
    <property type="component" value="Unassembled WGS sequence"/>
</dbReference>
<dbReference type="AlphaFoldDB" id="A0A506UBJ0"/>
<evidence type="ECO:0000313" key="4">
    <source>
        <dbReference type="Proteomes" id="UP000320314"/>
    </source>
</evidence>
<sequence>MKTNDLLFSAFYIVVLLIAGTQLSKLSDTNSAMVSSKLFPTLVIGAGLAVGVIETLRTLIAKTPDGAPSFSMVWSKAFAARRMMLLGVFVVYLFTITLVGFLVATSVFCFVAIILLTPKPRPSTFLGAAIVTAGTIGVIYELLVVYLQAFLP</sequence>
<feature type="domain" description="DUF1468" evidence="2">
    <location>
        <begin position="12"/>
        <end position="152"/>
    </location>
</feature>
<proteinExistence type="predicted"/>
<gene>
    <name evidence="3" type="ORF">FJU11_05030</name>
</gene>